<feature type="non-terminal residue" evidence="2">
    <location>
        <position position="1"/>
    </location>
</feature>
<comment type="caution">
    <text evidence="2">The sequence shown here is derived from an EMBL/GenBank/DDBJ whole genome shotgun (WGS) entry which is preliminary data.</text>
</comment>
<sequence>SSSVSSCSQPDLRALSTLPSMPSAMERVVELAEEVDEEASGTDQSLVQGARAQSSPWRAVGGAAAGLLLLAGAGGGAAHWALRGPASGAGARQGKEQTIALPARDQCANWDEDCFSSGCCNVAGLTCFETKQGKGECLKNCTPSETKLCKQPQEIMEPVLADAVLYDPTLYCFAIVMQDIGSTKKYYDLELLQGAYDKGIGIFGCDSWGVFSDAEADLAPGVPVTKVDDVDGDFHFAKREETGTWLNTGLHYQAWKAIQAEGKYAAYNWVVKLDADAVMITSRLKYWLSDKYVPPMGIYLENCQYVNGWLVRKPGDLLEGRVRDAPGVDGLVQGRWDRLEGGHRWRQVWPHGRGSVCAGLPGRQRRQARDRIRLQAGRDVRGGPAPLGKEEQEVEA</sequence>
<evidence type="ECO:0000256" key="1">
    <source>
        <dbReference type="SAM" id="MobiDB-lite"/>
    </source>
</evidence>
<name>A0ABN9TZ78_9DINO</name>
<organism evidence="2 3">
    <name type="scientific">Prorocentrum cordatum</name>
    <dbReference type="NCBI Taxonomy" id="2364126"/>
    <lineage>
        <taxon>Eukaryota</taxon>
        <taxon>Sar</taxon>
        <taxon>Alveolata</taxon>
        <taxon>Dinophyceae</taxon>
        <taxon>Prorocentrales</taxon>
        <taxon>Prorocentraceae</taxon>
        <taxon>Prorocentrum</taxon>
    </lineage>
</organism>
<reference evidence="2" key="1">
    <citation type="submission" date="2023-10" db="EMBL/GenBank/DDBJ databases">
        <authorList>
            <person name="Chen Y."/>
            <person name="Shah S."/>
            <person name="Dougan E. K."/>
            <person name="Thang M."/>
            <person name="Chan C."/>
        </authorList>
    </citation>
    <scope>NUCLEOTIDE SEQUENCE [LARGE SCALE GENOMIC DNA]</scope>
</reference>
<dbReference type="Proteomes" id="UP001189429">
    <property type="component" value="Unassembled WGS sequence"/>
</dbReference>
<accession>A0ABN9TZ78</accession>
<proteinExistence type="predicted"/>
<evidence type="ECO:0000313" key="2">
    <source>
        <dbReference type="EMBL" id="CAK0851683.1"/>
    </source>
</evidence>
<keyword evidence="3" id="KW-1185">Reference proteome</keyword>
<evidence type="ECO:0000313" key="3">
    <source>
        <dbReference type="Proteomes" id="UP001189429"/>
    </source>
</evidence>
<gene>
    <name evidence="2" type="ORF">PCOR1329_LOCUS43775</name>
</gene>
<evidence type="ECO:0008006" key="4">
    <source>
        <dbReference type="Google" id="ProtNLM"/>
    </source>
</evidence>
<dbReference type="EMBL" id="CAUYUJ010015263">
    <property type="protein sequence ID" value="CAK0851683.1"/>
    <property type="molecule type" value="Genomic_DNA"/>
</dbReference>
<protein>
    <recommendedName>
        <fullName evidence="4">Hexosyltransferase</fullName>
    </recommendedName>
</protein>
<feature type="region of interest" description="Disordered" evidence="1">
    <location>
        <begin position="373"/>
        <end position="396"/>
    </location>
</feature>